<proteinExistence type="predicted"/>
<name>A0AAN8P3B4_POLSC</name>
<reference evidence="1 2" key="1">
    <citation type="submission" date="2023-10" db="EMBL/GenBank/DDBJ databases">
        <title>Genomes of two closely related lineages of the louse Polyplax serrata with different host specificities.</title>
        <authorList>
            <person name="Martinu J."/>
            <person name="Tarabai H."/>
            <person name="Stefka J."/>
            <person name="Hypsa V."/>
        </authorList>
    </citation>
    <scope>NUCLEOTIDE SEQUENCE [LARGE SCALE GENOMIC DNA]</scope>
    <source>
        <strain evidence="1">HR10_N</strain>
    </source>
</reference>
<comment type="caution">
    <text evidence="1">The sequence shown here is derived from an EMBL/GenBank/DDBJ whole genome shotgun (WGS) entry which is preliminary data.</text>
</comment>
<dbReference type="EMBL" id="JAWJWE010000040">
    <property type="protein sequence ID" value="KAK6619443.1"/>
    <property type="molecule type" value="Genomic_DNA"/>
</dbReference>
<sequence>MRRGSNRKKQELLFARQGSWSHATIAGPPCDITAEELVFRPSRLLRIIDGYQQVLPSPWEHHRLEKAKVKD</sequence>
<protein>
    <submittedName>
        <fullName evidence="1">Uncharacterized protein</fullName>
    </submittedName>
</protein>
<evidence type="ECO:0000313" key="1">
    <source>
        <dbReference type="EMBL" id="KAK6619443.1"/>
    </source>
</evidence>
<organism evidence="1 2">
    <name type="scientific">Polyplax serrata</name>
    <name type="common">Common mouse louse</name>
    <dbReference type="NCBI Taxonomy" id="468196"/>
    <lineage>
        <taxon>Eukaryota</taxon>
        <taxon>Metazoa</taxon>
        <taxon>Ecdysozoa</taxon>
        <taxon>Arthropoda</taxon>
        <taxon>Hexapoda</taxon>
        <taxon>Insecta</taxon>
        <taxon>Pterygota</taxon>
        <taxon>Neoptera</taxon>
        <taxon>Paraneoptera</taxon>
        <taxon>Psocodea</taxon>
        <taxon>Troctomorpha</taxon>
        <taxon>Phthiraptera</taxon>
        <taxon>Anoplura</taxon>
        <taxon>Polyplacidae</taxon>
        <taxon>Polyplax</taxon>
    </lineage>
</organism>
<dbReference type="AlphaFoldDB" id="A0AAN8P3B4"/>
<accession>A0AAN8P3B4</accession>
<dbReference type="Proteomes" id="UP001372834">
    <property type="component" value="Unassembled WGS sequence"/>
</dbReference>
<evidence type="ECO:0000313" key="2">
    <source>
        <dbReference type="Proteomes" id="UP001372834"/>
    </source>
</evidence>
<gene>
    <name evidence="1" type="ORF">RUM43_012200</name>
</gene>